<keyword evidence="2" id="KW-1185">Reference proteome</keyword>
<dbReference type="PATRIC" id="fig|443610.3.peg.2769"/>
<sequence length="60" mass="6349">MSVVRLALTVASAAVAISHNPVVRAAVANPKTREVAIEATKIAAYNAGRLARVIVRPRTR</sequence>
<accession>A0A0F5FZD2</accession>
<dbReference type="STRING" id="443610.VE25_01525"/>
<protein>
    <submittedName>
        <fullName evidence="1">Uncharacterized protein</fullName>
    </submittedName>
</protein>
<proteinExistence type="predicted"/>
<name>A0A0F5FZD2_9HYPH</name>
<evidence type="ECO:0000313" key="2">
    <source>
        <dbReference type="Proteomes" id="UP000033632"/>
    </source>
</evidence>
<dbReference type="RefSeq" id="WP_046106814.1">
    <property type="nucleotide sequence ID" value="NZ_JZEX01000023.1"/>
</dbReference>
<dbReference type="Proteomes" id="UP000033632">
    <property type="component" value="Unassembled WGS sequence"/>
</dbReference>
<evidence type="ECO:0000313" key="1">
    <source>
        <dbReference type="EMBL" id="KKB13537.1"/>
    </source>
</evidence>
<reference evidence="1 2" key="1">
    <citation type="submission" date="2015-03" db="EMBL/GenBank/DDBJ databases">
        <authorList>
            <person name="Hassan Y.I."/>
            <person name="Lepp D."/>
            <person name="Li X.-Z."/>
            <person name="Zhou T."/>
        </authorList>
    </citation>
    <scope>NUCLEOTIDE SEQUENCE [LARGE SCALE GENOMIC DNA]</scope>
    <source>
        <strain evidence="1 2">BD-c194</strain>
    </source>
</reference>
<organism evidence="1 2">
    <name type="scientific">Devosia geojensis</name>
    <dbReference type="NCBI Taxonomy" id="443610"/>
    <lineage>
        <taxon>Bacteria</taxon>
        <taxon>Pseudomonadati</taxon>
        <taxon>Pseudomonadota</taxon>
        <taxon>Alphaproteobacteria</taxon>
        <taxon>Hyphomicrobiales</taxon>
        <taxon>Devosiaceae</taxon>
        <taxon>Devosia</taxon>
    </lineage>
</organism>
<comment type="caution">
    <text evidence="1">The sequence shown here is derived from an EMBL/GenBank/DDBJ whole genome shotgun (WGS) entry which is preliminary data.</text>
</comment>
<dbReference type="OrthoDB" id="7950844at2"/>
<dbReference type="EMBL" id="JZEX01000023">
    <property type="protein sequence ID" value="KKB13537.1"/>
    <property type="molecule type" value="Genomic_DNA"/>
</dbReference>
<dbReference type="AlphaFoldDB" id="A0A0F5FZD2"/>
<gene>
    <name evidence="1" type="ORF">VE25_01525</name>
</gene>